<feature type="transmembrane region" description="Helical" evidence="1">
    <location>
        <begin position="26"/>
        <end position="47"/>
    </location>
</feature>
<evidence type="ECO:0000313" key="3">
    <source>
        <dbReference type="EMBL" id="MDK9867080.1"/>
    </source>
</evidence>
<dbReference type="Pfam" id="PF14145">
    <property type="entry name" value="YrhK"/>
    <property type="match status" value="1"/>
</dbReference>
<organism evidence="3 4">
    <name type="scientific">Staphylococcus equorum</name>
    <dbReference type="NCBI Taxonomy" id="246432"/>
    <lineage>
        <taxon>Bacteria</taxon>
        <taxon>Bacillati</taxon>
        <taxon>Bacillota</taxon>
        <taxon>Bacilli</taxon>
        <taxon>Bacillales</taxon>
        <taxon>Staphylococcaceae</taxon>
        <taxon>Staphylococcus</taxon>
    </lineage>
</organism>
<accession>A0AAW7AQ93</accession>
<dbReference type="AlphaFoldDB" id="A0AAW7AQ93"/>
<evidence type="ECO:0000313" key="4">
    <source>
        <dbReference type="Proteomes" id="UP001174037"/>
    </source>
</evidence>
<feature type="transmembrane region" description="Helical" evidence="1">
    <location>
        <begin position="53"/>
        <end position="72"/>
    </location>
</feature>
<name>A0AAW7AQ93_9STAP</name>
<reference evidence="3" key="2">
    <citation type="submission" date="2023-03" db="EMBL/GenBank/DDBJ databases">
        <authorList>
            <person name="Vazquez L."/>
            <person name="Rodriguez J."/>
            <person name="Mayo B."/>
            <person name="Florez A.B."/>
        </authorList>
    </citation>
    <scope>NUCLEOTIDE SEQUENCE</scope>
    <source>
        <strain evidence="3">5A3I</strain>
    </source>
</reference>
<dbReference type="Proteomes" id="UP001174037">
    <property type="component" value="Unassembled WGS sequence"/>
</dbReference>
<comment type="caution">
    <text evidence="3">The sequence shown here is derived from an EMBL/GenBank/DDBJ whole genome shotgun (WGS) entry which is preliminary data.</text>
</comment>
<gene>
    <name evidence="3" type="ORF">P1A27_14205</name>
</gene>
<keyword evidence="1" id="KW-0812">Transmembrane</keyword>
<dbReference type="RefSeq" id="WP_037539657.1">
    <property type="nucleotide sequence ID" value="NZ_CP013714.1"/>
</dbReference>
<feature type="domain" description="YrhK" evidence="2">
    <location>
        <begin position="24"/>
        <end position="78"/>
    </location>
</feature>
<reference evidence="3" key="1">
    <citation type="journal article" date="2023" name="Int. J. Mol. Sci.">
        <title>Antibiotic Resistance/Susceptibility Profiles of Staphylococcus equorum Strains from Cheese, and Genome Analysis for Antibiotic Resistance Genes.</title>
        <authorList>
            <person name="Vazquez L."/>
            <person name="Srednik M.E."/>
            <person name="Rodriguez J."/>
            <person name="Florez A.B."/>
            <person name="Mayo B."/>
        </authorList>
    </citation>
    <scope>NUCLEOTIDE SEQUENCE</scope>
    <source>
        <strain evidence="3">5A3I</strain>
    </source>
</reference>
<protein>
    <submittedName>
        <fullName evidence="3">YrhK family protein</fullName>
    </submittedName>
</protein>
<sequence>MKESTRRELEFNFLGFDVKIDAFYKLLYQINDIMLALFFIVGSFLFFSESTTFYGTVLFVIGSFELLIRPIITISRDIHIYKIKKDKNL</sequence>
<dbReference type="EMBL" id="JARGCK010000021">
    <property type="protein sequence ID" value="MDK9867080.1"/>
    <property type="molecule type" value="Genomic_DNA"/>
</dbReference>
<dbReference type="InterPro" id="IPR025424">
    <property type="entry name" value="YrhK_domain"/>
</dbReference>
<evidence type="ECO:0000259" key="2">
    <source>
        <dbReference type="Pfam" id="PF14145"/>
    </source>
</evidence>
<keyword evidence="1" id="KW-0472">Membrane</keyword>
<keyword evidence="1" id="KW-1133">Transmembrane helix</keyword>
<proteinExistence type="predicted"/>
<evidence type="ECO:0000256" key="1">
    <source>
        <dbReference type="SAM" id="Phobius"/>
    </source>
</evidence>